<feature type="transmembrane region" description="Helical" evidence="6">
    <location>
        <begin position="388"/>
        <end position="409"/>
    </location>
</feature>
<dbReference type="SUPFAM" id="SSF103473">
    <property type="entry name" value="MFS general substrate transporter"/>
    <property type="match status" value="1"/>
</dbReference>
<evidence type="ECO:0000256" key="4">
    <source>
        <dbReference type="ARBA" id="ARBA00022989"/>
    </source>
</evidence>
<feature type="transmembrane region" description="Helical" evidence="6">
    <location>
        <begin position="324"/>
        <end position="343"/>
    </location>
</feature>
<feature type="transmembrane region" description="Helical" evidence="6">
    <location>
        <begin position="355"/>
        <end position="382"/>
    </location>
</feature>
<dbReference type="GO" id="GO:0022857">
    <property type="term" value="F:transmembrane transporter activity"/>
    <property type="evidence" value="ECO:0007669"/>
    <property type="project" value="InterPro"/>
</dbReference>
<gene>
    <name evidence="8" type="ORF">EH198_17485</name>
</gene>
<accession>A0A3N9P241</accession>
<name>A0A3N9P241_9BACL</name>
<organism evidence="8 9">
    <name type="scientific">Paenibacillus rhizophilus</name>
    <dbReference type="NCBI Taxonomy" id="1850366"/>
    <lineage>
        <taxon>Bacteria</taxon>
        <taxon>Bacillati</taxon>
        <taxon>Bacillota</taxon>
        <taxon>Bacilli</taxon>
        <taxon>Bacillales</taxon>
        <taxon>Paenibacillaceae</taxon>
        <taxon>Paenibacillus</taxon>
    </lineage>
</organism>
<dbReference type="Pfam" id="PF07690">
    <property type="entry name" value="MFS_1"/>
    <property type="match status" value="1"/>
</dbReference>
<feature type="transmembrane region" description="Helical" evidence="6">
    <location>
        <begin position="80"/>
        <end position="99"/>
    </location>
</feature>
<reference evidence="8 9" key="1">
    <citation type="submission" date="2018-11" db="EMBL/GenBank/DDBJ databases">
        <title>Genome sequence of strain 7197.</title>
        <authorList>
            <person name="Gao J."/>
            <person name="Sun J."/>
        </authorList>
    </citation>
    <scope>NUCLEOTIDE SEQUENCE [LARGE SCALE GENOMIC DNA]</scope>
    <source>
        <strain evidence="8 9">7197</strain>
    </source>
</reference>
<feature type="domain" description="Major facilitator superfamily (MFS) profile" evidence="7">
    <location>
        <begin position="14"/>
        <end position="410"/>
    </location>
</feature>
<dbReference type="InterPro" id="IPR011701">
    <property type="entry name" value="MFS"/>
</dbReference>
<evidence type="ECO:0000313" key="8">
    <source>
        <dbReference type="EMBL" id="RQW09875.1"/>
    </source>
</evidence>
<feature type="transmembrane region" description="Helical" evidence="6">
    <location>
        <begin position="299"/>
        <end position="318"/>
    </location>
</feature>
<dbReference type="EMBL" id="RQPI01000011">
    <property type="protein sequence ID" value="RQW09875.1"/>
    <property type="molecule type" value="Genomic_DNA"/>
</dbReference>
<protein>
    <submittedName>
        <fullName evidence="8">MFS transporter</fullName>
    </submittedName>
</protein>
<dbReference type="PANTHER" id="PTHR43791:SF100">
    <property type="entry name" value="SUGAR TRANSPORTER"/>
    <property type="match status" value="1"/>
</dbReference>
<sequence>MVYPSIPAQRWKRIIPIAFLMYTIAFLDRNNISFAFFGMEKDLGIGSTYAGLSAGVFFFGYMFLQVPGALLAQKWSAKKFIMISLLVWGLLSVMTGFVQNLSQLLIIRFLLGFAEGGVSPATMILLTKWFPLSERARANGYWYLCIPAASIIAAPLSGVILTYLDWRWLFILEGLPPIIFALIWWFFIDESPSKAKWISREEREYLEKTLESEKQEIKKTTGSFKEAIKNRNVIVLLLVFCLLQIGFYGFGLWLPKLIKSVSDGSMMKTSLLTAIPWICAMFGSILNSRHSDKTRDYKWHIAIPILSGGICLLFSILAGSNHPVLSIAFLSLCLGFMFCYGVYWSAVTSYLTDSVLSVAVGTFNAIGNLGGFIGPYIVGYLISTTGSFIMGEVFLVICLVSSGLLAMLLKTKATKEIPVSTNPAEVNA</sequence>
<dbReference type="OrthoDB" id="9773404at2"/>
<evidence type="ECO:0000256" key="2">
    <source>
        <dbReference type="ARBA" id="ARBA00022448"/>
    </source>
</evidence>
<evidence type="ECO:0000256" key="1">
    <source>
        <dbReference type="ARBA" id="ARBA00004651"/>
    </source>
</evidence>
<feature type="transmembrane region" description="Helical" evidence="6">
    <location>
        <begin position="266"/>
        <end position="287"/>
    </location>
</feature>
<evidence type="ECO:0000256" key="6">
    <source>
        <dbReference type="SAM" id="Phobius"/>
    </source>
</evidence>
<dbReference type="CDD" id="cd17319">
    <property type="entry name" value="MFS_ExuT_GudP_like"/>
    <property type="match status" value="1"/>
</dbReference>
<keyword evidence="2" id="KW-0813">Transport</keyword>
<keyword evidence="4 6" id="KW-1133">Transmembrane helix</keyword>
<dbReference type="Proteomes" id="UP000282529">
    <property type="component" value="Unassembled WGS sequence"/>
</dbReference>
<feature type="transmembrane region" description="Helical" evidence="6">
    <location>
        <begin position="49"/>
        <end position="71"/>
    </location>
</feature>
<dbReference type="GO" id="GO:0005886">
    <property type="term" value="C:plasma membrane"/>
    <property type="evidence" value="ECO:0007669"/>
    <property type="project" value="UniProtKB-SubCell"/>
</dbReference>
<dbReference type="RefSeq" id="WP_124696797.1">
    <property type="nucleotide sequence ID" value="NZ_JBHUFE010000005.1"/>
</dbReference>
<comment type="caution">
    <text evidence="8">The sequence shown here is derived from an EMBL/GenBank/DDBJ whole genome shotgun (WGS) entry which is preliminary data.</text>
</comment>
<feature type="transmembrane region" description="Helical" evidence="6">
    <location>
        <begin position="105"/>
        <end position="129"/>
    </location>
</feature>
<feature type="transmembrane region" description="Helical" evidence="6">
    <location>
        <begin position="141"/>
        <end position="162"/>
    </location>
</feature>
<keyword evidence="5 6" id="KW-0472">Membrane</keyword>
<dbReference type="AlphaFoldDB" id="A0A3N9P241"/>
<feature type="transmembrane region" description="Helical" evidence="6">
    <location>
        <begin position="233"/>
        <end position="254"/>
    </location>
</feature>
<feature type="transmembrane region" description="Helical" evidence="6">
    <location>
        <begin position="168"/>
        <end position="188"/>
    </location>
</feature>
<dbReference type="Gene3D" id="1.20.1250.20">
    <property type="entry name" value="MFS general substrate transporter like domains"/>
    <property type="match status" value="2"/>
</dbReference>
<evidence type="ECO:0000256" key="5">
    <source>
        <dbReference type="ARBA" id="ARBA00023136"/>
    </source>
</evidence>
<comment type="subcellular location">
    <subcellularLocation>
        <location evidence="1">Cell membrane</location>
        <topology evidence="1">Multi-pass membrane protein</topology>
    </subcellularLocation>
</comment>
<feature type="transmembrane region" description="Helical" evidence="6">
    <location>
        <begin position="14"/>
        <end position="37"/>
    </location>
</feature>
<keyword evidence="9" id="KW-1185">Reference proteome</keyword>
<evidence type="ECO:0000256" key="3">
    <source>
        <dbReference type="ARBA" id="ARBA00022692"/>
    </source>
</evidence>
<dbReference type="PROSITE" id="PS50850">
    <property type="entry name" value="MFS"/>
    <property type="match status" value="1"/>
</dbReference>
<keyword evidence="3 6" id="KW-0812">Transmembrane</keyword>
<proteinExistence type="predicted"/>
<evidence type="ECO:0000313" key="9">
    <source>
        <dbReference type="Proteomes" id="UP000282529"/>
    </source>
</evidence>
<evidence type="ECO:0000259" key="7">
    <source>
        <dbReference type="PROSITE" id="PS50850"/>
    </source>
</evidence>
<dbReference type="PANTHER" id="PTHR43791">
    <property type="entry name" value="PERMEASE-RELATED"/>
    <property type="match status" value="1"/>
</dbReference>
<dbReference type="InterPro" id="IPR020846">
    <property type="entry name" value="MFS_dom"/>
</dbReference>
<dbReference type="InterPro" id="IPR036259">
    <property type="entry name" value="MFS_trans_sf"/>
</dbReference>